<sequence length="133" mass="15286">MPICGDVDVIWYDPRRADAIHDREFEALLLAWEPSIAWSVKNQARMHVRNGDAPYISATDAMRYWPETATAIAVRRSEAGGCEIAAPLGLDDLFDLVLRPTPRFRRDKRAIYEDRIRSKSWSETWPLLTKIDA</sequence>
<comment type="caution">
    <text evidence="1">The sequence shown here is derived from an EMBL/GenBank/DDBJ whole genome shotgun (WGS) entry which is preliminary data.</text>
</comment>
<name>A0A0J8A8A9_9SPHN</name>
<dbReference type="PANTHER" id="PTHR39166:SF1">
    <property type="entry name" value="BLL1166 PROTEIN"/>
    <property type="match status" value="1"/>
</dbReference>
<dbReference type="InterPro" id="IPR009267">
    <property type="entry name" value="NTP_transf_6"/>
</dbReference>
<organism evidence="1 2">
    <name type="scientific">Sphingobium cupriresistens LL01</name>
    <dbReference type="NCBI Taxonomy" id="1420583"/>
    <lineage>
        <taxon>Bacteria</taxon>
        <taxon>Pseudomonadati</taxon>
        <taxon>Pseudomonadota</taxon>
        <taxon>Alphaproteobacteria</taxon>
        <taxon>Sphingomonadales</taxon>
        <taxon>Sphingomonadaceae</taxon>
        <taxon>Sphingobium</taxon>
    </lineage>
</organism>
<dbReference type="PANTHER" id="PTHR39166">
    <property type="entry name" value="BLL1166 PROTEIN"/>
    <property type="match status" value="1"/>
</dbReference>
<protein>
    <recommendedName>
        <fullName evidence="3">Nucleotidyltransferase family protein</fullName>
    </recommendedName>
</protein>
<dbReference type="STRING" id="1420583.V473_23215"/>
<proteinExistence type="predicted"/>
<dbReference type="PATRIC" id="fig|1420583.3.peg.4453"/>
<evidence type="ECO:0000313" key="2">
    <source>
        <dbReference type="Proteomes" id="UP000052232"/>
    </source>
</evidence>
<dbReference type="Proteomes" id="UP000052232">
    <property type="component" value="Unassembled WGS sequence"/>
</dbReference>
<evidence type="ECO:0008006" key="3">
    <source>
        <dbReference type="Google" id="ProtNLM"/>
    </source>
</evidence>
<dbReference type="Pfam" id="PF06042">
    <property type="entry name" value="NTP_transf_6"/>
    <property type="match status" value="1"/>
</dbReference>
<dbReference type="AlphaFoldDB" id="A0A0J8A8A9"/>
<reference evidence="1 2" key="1">
    <citation type="journal article" date="2015" name="G3 (Bethesda)">
        <title>Insights into Ongoing Evolution of the Hexachlorocyclohexane Catabolic Pathway from Comparative Genomics of Ten Sphingomonadaceae Strains.</title>
        <authorList>
            <person name="Pearce S.L."/>
            <person name="Oakeshott J.G."/>
            <person name="Pandey G."/>
        </authorList>
    </citation>
    <scope>NUCLEOTIDE SEQUENCE [LARGE SCALE GENOMIC DNA]</scope>
    <source>
        <strain evidence="1 2">LL01</strain>
    </source>
</reference>
<keyword evidence="2" id="KW-1185">Reference proteome</keyword>
<evidence type="ECO:0000313" key="1">
    <source>
        <dbReference type="EMBL" id="KMS51545.1"/>
    </source>
</evidence>
<gene>
    <name evidence="1" type="ORF">V473_23215</name>
</gene>
<accession>A0A0J8A8A9</accession>
<dbReference type="EMBL" id="JACT01000009">
    <property type="protein sequence ID" value="KMS51545.1"/>
    <property type="molecule type" value="Genomic_DNA"/>
</dbReference>